<sequence length="412" mass="42087">MTHRQRRRSARRSVLAFLTAFGALAGAALAGAAPASGVPRALAVGSGVTYQQFDIQGMKGLTHAHLVTVDLRDARVRLDLLYPGAVASRAALSALADAKGAVAAVNGDFFNITEAQHPGVEATFSTVGPAIASGRTLKGAVPNGQRFGPSMPPGRTTQDVIGVGVDRRARLDSLALEGSVRTPEGRLPLGGLNQYALPVGSVGAFTADWGSASRVRATCGTDTNRAAACSADTYEVTIRDNRVVSTADAPGKGAIAAGTTVLVGREAGAQQLRKFFKGEAVKVTRRLVASTSGIPYRFALGGYPVLMGGQPLAGLDNAVAAVRTAVGIADGGRKLLLFALDGAPAYRTGLTIAEVATTMRSLGSVDAFSLDGGGSTELVAREPGASAVSVRNHPSDGSERPVPTGIGVFTKS</sequence>
<dbReference type="InterPro" id="IPR006311">
    <property type="entry name" value="TAT_signal"/>
</dbReference>
<evidence type="ECO:0000313" key="5">
    <source>
        <dbReference type="Proteomes" id="UP001160499"/>
    </source>
</evidence>
<dbReference type="Pfam" id="PF09992">
    <property type="entry name" value="NAGPA"/>
    <property type="match status" value="1"/>
</dbReference>
<dbReference type="PROSITE" id="PS51318">
    <property type="entry name" value="TAT"/>
    <property type="match status" value="1"/>
</dbReference>
<gene>
    <name evidence="4" type="ORF">M2283_005467</name>
</gene>
<feature type="region of interest" description="Disordered" evidence="1">
    <location>
        <begin position="383"/>
        <end position="412"/>
    </location>
</feature>
<evidence type="ECO:0000256" key="2">
    <source>
        <dbReference type="SAM" id="SignalP"/>
    </source>
</evidence>
<feature type="chain" id="PRO_5046862853" description="Phosphodiester glycosidase domain-containing protein" evidence="2">
    <location>
        <begin position="26"/>
        <end position="412"/>
    </location>
</feature>
<dbReference type="PANTHER" id="PTHR40446">
    <property type="entry name" value="N-ACETYLGLUCOSAMINE-1-PHOSPHODIESTER ALPHA-N-ACETYLGLUCOSAMINIDASE"/>
    <property type="match status" value="1"/>
</dbReference>
<dbReference type="Proteomes" id="UP001160499">
    <property type="component" value="Unassembled WGS sequence"/>
</dbReference>
<evidence type="ECO:0000256" key="1">
    <source>
        <dbReference type="SAM" id="MobiDB-lite"/>
    </source>
</evidence>
<dbReference type="PANTHER" id="PTHR40446:SF2">
    <property type="entry name" value="N-ACETYLGLUCOSAMINE-1-PHOSPHODIESTER ALPHA-N-ACETYLGLUCOSAMINIDASE"/>
    <property type="match status" value="1"/>
</dbReference>
<proteinExistence type="predicted"/>
<feature type="domain" description="Phosphodiester glycosidase" evidence="3">
    <location>
        <begin position="234"/>
        <end position="409"/>
    </location>
</feature>
<feature type="signal peptide" evidence="2">
    <location>
        <begin position="1"/>
        <end position="25"/>
    </location>
</feature>
<keyword evidence="5" id="KW-1185">Reference proteome</keyword>
<comment type="caution">
    <text evidence="4">The sequence shown here is derived from an EMBL/GenBank/DDBJ whole genome shotgun (WGS) entry which is preliminary data.</text>
</comment>
<name>A0ABT6LPA8_9ACTN</name>
<dbReference type="EMBL" id="JARXVH010000008">
    <property type="protein sequence ID" value="MDH6218135.1"/>
    <property type="molecule type" value="Genomic_DNA"/>
</dbReference>
<keyword evidence="2" id="KW-0732">Signal</keyword>
<organism evidence="4 5">
    <name type="scientific">Streptomyces pseudovenezuelae</name>
    <dbReference type="NCBI Taxonomy" id="67350"/>
    <lineage>
        <taxon>Bacteria</taxon>
        <taxon>Bacillati</taxon>
        <taxon>Actinomycetota</taxon>
        <taxon>Actinomycetes</taxon>
        <taxon>Kitasatosporales</taxon>
        <taxon>Streptomycetaceae</taxon>
        <taxon>Streptomyces</taxon>
        <taxon>Streptomyces aurantiacus group</taxon>
    </lineage>
</organism>
<evidence type="ECO:0000259" key="3">
    <source>
        <dbReference type="Pfam" id="PF09992"/>
    </source>
</evidence>
<reference evidence="4 5" key="1">
    <citation type="submission" date="2023-04" db="EMBL/GenBank/DDBJ databases">
        <title>Forest soil microbial communities from Buena Vista Peninsula, Colon Province, Panama.</title>
        <authorList>
            <person name="Bouskill N."/>
        </authorList>
    </citation>
    <scope>NUCLEOTIDE SEQUENCE [LARGE SCALE GENOMIC DNA]</scope>
    <source>
        <strain evidence="4 5">GGS1</strain>
    </source>
</reference>
<dbReference type="InterPro" id="IPR018711">
    <property type="entry name" value="NAGPA"/>
</dbReference>
<dbReference type="RefSeq" id="WP_432423131.1">
    <property type="nucleotide sequence ID" value="NZ_JARXVH010000008.1"/>
</dbReference>
<protein>
    <recommendedName>
        <fullName evidence="3">Phosphodiester glycosidase domain-containing protein</fullName>
    </recommendedName>
</protein>
<accession>A0ABT6LPA8</accession>
<evidence type="ECO:0000313" key="4">
    <source>
        <dbReference type="EMBL" id="MDH6218135.1"/>
    </source>
</evidence>